<dbReference type="EMBL" id="FO082269">
    <property type="protein sequence ID" value="CCO18294.1"/>
    <property type="molecule type" value="Genomic_DNA"/>
</dbReference>
<dbReference type="RefSeq" id="XP_007510761.1">
    <property type="nucleotide sequence ID" value="XM_007510699.1"/>
</dbReference>
<evidence type="ECO:0000313" key="2">
    <source>
        <dbReference type="Proteomes" id="UP000198341"/>
    </source>
</evidence>
<evidence type="ECO:0000313" key="1">
    <source>
        <dbReference type="EMBL" id="CCO18294.1"/>
    </source>
</evidence>
<sequence>MSSRGVAVNSIPTTSRCETTTCVCTNDSKSILLIASALNVVHVSKKQNDDFKPFSRVCIASNALKMEFAPSAFGTIFAVLTKRGSVEVFVAREFATRPDVVFEEEEEDFEKGEFEGEGEGKGETFLRAQTLRPKRWKHLESSLVYTSFSFAPSEHGLLLACGRSDGEIDIYATTRDARDVRDPSLPRATTHYLESSGSGKNEGQIAMYDDTLNPLFETCHEVVAERSFSGRAEVSDVAWRFESPNAPTLAAAFSFSDNEAFEIRRFVYKRNCDTWTEQENAMYASKEKLSRVDWSKDGSRMVFVEGNRRAVVLDTSGEFSHEDEKPSRRNLGNFEFESDIESVSFNEV</sequence>
<gene>
    <name evidence="1" type="ordered locus">Bathy10g01260</name>
</gene>
<dbReference type="InterPro" id="IPR036322">
    <property type="entry name" value="WD40_repeat_dom_sf"/>
</dbReference>
<dbReference type="Proteomes" id="UP000198341">
    <property type="component" value="Chromosome 10"/>
</dbReference>
<keyword evidence="2" id="KW-1185">Reference proteome</keyword>
<dbReference type="KEGG" id="bpg:Bathy10g01260"/>
<organism evidence="1 2">
    <name type="scientific">Bathycoccus prasinos</name>
    <dbReference type="NCBI Taxonomy" id="41875"/>
    <lineage>
        <taxon>Eukaryota</taxon>
        <taxon>Viridiplantae</taxon>
        <taxon>Chlorophyta</taxon>
        <taxon>Mamiellophyceae</taxon>
        <taxon>Mamiellales</taxon>
        <taxon>Bathycoccaceae</taxon>
        <taxon>Bathycoccus</taxon>
    </lineage>
</organism>
<dbReference type="AlphaFoldDB" id="K8EJX1"/>
<dbReference type="InterPro" id="IPR015943">
    <property type="entry name" value="WD40/YVTN_repeat-like_dom_sf"/>
</dbReference>
<protein>
    <submittedName>
        <fullName evidence="1">Uncharacterized protein</fullName>
    </submittedName>
</protein>
<accession>K8EJX1</accession>
<reference evidence="1 2" key="1">
    <citation type="submission" date="2011-10" db="EMBL/GenBank/DDBJ databases">
        <authorList>
            <person name="Genoscope - CEA"/>
        </authorList>
    </citation>
    <scope>NUCLEOTIDE SEQUENCE [LARGE SCALE GENOMIC DNA]</scope>
    <source>
        <strain evidence="1 2">RCC 1105</strain>
    </source>
</reference>
<dbReference type="Gene3D" id="2.130.10.10">
    <property type="entry name" value="YVTN repeat-like/Quinoprotein amine dehydrogenase"/>
    <property type="match status" value="1"/>
</dbReference>
<name>K8EJX1_9CHLO</name>
<dbReference type="GeneID" id="19013203"/>
<proteinExistence type="predicted"/>
<dbReference type="SUPFAM" id="SSF50978">
    <property type="entry name" value="WD40 repeat-like"/>
    <property type="match status" value="1"/>
</dbReference>